<keyword evidence="3" id="KW-1185">Reference proteome</keyword>
<sequence>MLDNVRMKKTAATGKERHARYRERKDADNKKQFNCWLAQDDIKQLEAIAKDRGWVNVSGRGAGKPNMQKAIEAVISAGIEILKNKPVSTNK</sequence>
<accession>A0A1H6FC23</accession>
<dbReference type="EMBL" id="FMSV02000503">
    <property type="protein sequence ID" value="SEH06696.1"/>
    <property type="molecule type" value="Genomic_DNA"/>
</dbReference>
<evidence type="ECO:0000256" key="1">
    <source>
        <dbReference type="SAM" id="MobiDB-lite"/>
    </source>
</evidence>
<proteinExistence type="predicted"/>
<dbReference type="Proteomes" id="UP000236724">
    <property type="component" value="Unassembled WGS sequence"/>
</dbReference>
<reference evidence="2 3" key="1">
    <citation type="submission" date="2016-10" db="EMBL/GenBank/DDBJ databases">
        <authorList>
            <person name="de Groot N.N."/>
        </authorList>
    </citation>
    <scope>NUCLEOTIDE SEQUENCE [LARGE SCALE GENOMIC DNA]</scope>
    <source>
        <strain evidence="2">MBHS1</strain>
    </source>
</reference>
<feature type="region of interest" description="Disordered" evidence="1">
    <location>
        <begin position="1"/>
        <end position="27"/>
    </location>
</feature>
<evidence type="ECO:0000313" key="2">
    <source>
        <dbReference type="EMBL" id="SEH06696.1"/>
    </source>
</evidence>
<dbReference type="AlphaFoldDB" id="A0A1H6FC23"/>
<organism evidence="2 3">
    <name type="scientific">Candidatus Venteria ishoeyi</name>
    <dbReference type="NCBI Taxonomy" id="1899563"/>
    <lineage>
        <taxon>Bacteria</taxon>
        <taxon>Pseudomonadati</taxon>
        <taxon>Pseudomonadota</taxon>
        <taxon>Gammaproteobacteria</taxon>
        <taxon>Thiotrichales</taxon>
        <taxon>Thiotrichaceae</taxon>
        <taxon>Venteria</taxon>
    </lineage>
</organism>
<name>A0A1H6FC23_9GAMM</name>
<protein>
    <submittedName>
        <fullName evidence="2">Uncharacterized protein</fullName>
    </submittedName>
</protein>
<gene>
    <name evidence="2" type="ORF">MBHS_02561</name>
</gene>
<evidence type="ECO:0000313" key="3">
    <source>
        <dbReference type="Proteomes" id="UP000236724"/>
    </source>
</evidence>